<comment type="similarity">
    <text evidence="4">Belongs to the PriB family.</text>
</comment>
<dbReference type="InterPro" id="IPR023646">
    <property type="entry name" value="Prisomal_replication_PriB"/>
</dbReference>
<evidence type="ECO:0000256" key="1">
    <source>
        <dbReference type="ARBA" id="ARBA00022515"/>
    </source>
</evidence>
<name>A0ABR6XMQ5_9BURK</name>
<dbReference type="InterPro" id="IPR012340">
    <property type="entry name" value="NA-bd_OB-fold"/>
</dbReference>
<proteinExistence type="inferred from homology"/>
<dbReference type="SUPFAM" id="SSF50249">
    <property type="entry name" value="Nucleic acid-binding proteins"/>
    <property type="match status" value="1"/>
</dbReference>
<keyword evidence="2 4" id="KW-0235">DNA replication</keyword>
<dbReference type="HAMAP" id="MF_00720">
    <property type="entry name" value="PriB"/>
    <property type="match status" value="1"/>
</dbReference>
<dbReference type="Proteomes" id="UP000643610">
    <property type="component" value="Unassembled WGS sequence"/>
</dbReference>
<dbReference type="PIRSF" id="PIRSF003135">
    <property type="entry name" value="Primosomal_n"/>
    <property type="match status" value="1"/>
</dbReference>
<gene>
    <name evidence="4 5" type="primary">priB</name>
    <name evidence="5" type="ORF">H8K33_04530</name>
</gene>
<dbReference type="InterPro" id="IPR000424">
    <property type="entry name" value="Primosome_PriB/ssb"/>
</dbReference>
<protein>
    <recommendedName>
        <fullName evidence="4">Replication restart protein PriB</fullName>
    </recommendedName>
</protein>
<dbReference type="EMBL" id="JACOFU010000002">
    <property type="protein sequence ID" value="MBC3830764.1"/>
    <property type="molecule type" value="Genomic_DNA"/>
</dbReference>
<organism evidence="5 6">
    <name type="scientific">Undibacterium amnicola</name>
    <dbReference type="NCBI Taxonomy" id="1834038"/>
    <lineage>
        <taxon>Bacteria</taxon>
        <taxon>Pseudomonadati</taxon>
        <taxon>Pseudomonadota</taxon>
        <taxon>Betaproteobacteria</taxon>
        <taxon>Burkholderiales</taxon>
        <taxon>Oxalobacteraceae</taxon>
        <taxon>Undibacterium</taxon>
    </lineage>
</organism>
<dbReference type="Pfam" id="PF22657">
    <property type="entry name" value="SSB_1"/>
    <property type="match status" value="1"/>
</dbReference>
<reference evidence="5 6" key="1">
    <citation type="submission" date="2020-08" db="EMBL/GenBank/DDBJ databases">
        <title>Novel species isolated from subtropical streams in China.</title>
        <authorList>
            <person name="Lu H."/>
        </authorList>
    </citation>
    <scope>NUCLEOTIDE SEQUENCE [LARGE SCALE GENOMIC DNA]</scope>
    <source>
        <strain evidence="5 6">KCTC 52442</strain>
    </source>
</reference>
<evidence type="ECO:0000256" key="2">
    <source>
        <dbReference type="ARBA" id="ARBA00022705"/>
    </source>
</evidence>
<dbReference type="RefSeq" id="WP_186889823.1">
    <property type="nucleotide sequence ID" value="NZ_JACOFU010000002.1"/>
</dbReference>
<accession>A0ABR6XMQ5</accession>
<comment type="function">
    <text evidence="4">Involved in the restart of stalled replication forks, which reloads the replicative helicase on sites other than the origin of replication; the PriA-PriB pathway is the major replication restart pathway. During primosome assembly it facilitates complex formation between PriA and DnaT on DNA; stabilizes PriA on DNA. Stimulates the DNA unwinding activity of PriA helicase.</text>
</comment>
<dbReference type="PROSITE" id="PS50935">
    <property type="entry name" value="SSB"/>
    <property type="match status" value="1"/>
</dbReference>
<keyword evidence="1 4" id="KW-0639">Primosome</keyword>
<evidence type="ECO:0000313" key="6">
    <source>
        <dbReference type="Proteomes" id="UP000643610"/>
    </source>
</evidence>
<comment type="subunit">
    <text evidence="4">Homodimer. Interacts with PriA and DnaT. Component of the replication restart primosome. Primosome assembly occurs via a 'hand-off' mechanism. PriA binds to replication forks, subsequently PriB then DnaT bind; DnaT then displaces ssDNA to generate the helicase loading substrate.</text>
</comment>
<sequence length="108" mass="11992">MNQLKVVATVVEKSVLRYTPAGIPIATATLMHDSKQEQAGSQRQVEFEVPAIAAGEISKRFLDIELGVAMIFTGFLARKNRNSKSLVFHVTDFQKSEINIENDTNLLD</sequence>
<evidence type="ECO:0000256" key="3">
    <source>
        <dbReference type="ARBA" id="ARBA00023125"/>
    </source>
</evidence>
<evidence type="ECO:0000313" key="5">
    <source>
        <dbReference type="EMBL" id="MBC3830764.1"/>
    </source>
</evidence>
<comment type="caution">
    <text evidence="5">The sequence shown here is derived from an EMBL/GenBank/DDBJ whole genome shotgun (WGS) entry which is preliminary data.</text>
</comment>
<keyword evidence="3 4" id="KW-0238">DNA-binding</keyword>
<dbReference type="Gene3D" id="2.40.50.140">
    <property type="entry name" value="Nucleic acid-binding proteins"/>
    <property type="match status" value="1"/>
</dbReference>
<keyword evidence="6" id="KW-1185">Reference proteome</keyword>
<dbReference type="NCBIfam" id="TIGR04418">
    <property type="entry name" value="PriB_gamma"/>
    <property type="match status" value="1"/>
</dbReference>
<evidence type="ECO:0000256" key="4">
    <source>
        <dbReference type="HAMAP-Rule" id="MF_00720"/>
    </source>
</evidence>